<feature type="non-terminal residue" evidence="4">
    <location>
        <position position="1"/>
    </location>
</feature>
<feature type="transmembrane region" description="Helical" evidence="2">
    <location>
        <begin position="325"/>
        <end position="347"/>
    </location>
</feature>
<name>A0ABP0N1U9_9DINO</name>
<keyword evidence="5" id="KW-1185">Reference proteome</keyword>
<evidence type="ECO:0000259" key="3">
    <source>
        <dbReference type="PROSITE" id="PS50885"/>
    </source>
</evidence>
<accession>A0ABP0N1U9</accession>
<dbReference type="EMBL" id="CAXAMM010025859">
    <property type="protein sequence ID" value="CAK9057750.1"/>
    <property type="molecule type" value="Genomic_DNA"/>
</dbReference>
<dbReference type="SMART" id="SM00304">
    <property type="entry name" value="HAMP"/>
    <property type="match status" value="2"/>
</dbReference>
<dbReference type="PANTHER" id="PTHR32089:SF112">
    <property type="entry name" value="LYSOZYME-LIKE PROTEIN-RELATED"/>
    <property type="match status" value="1"/>
</dbReference>
<proteinExistence type="predicted"/>
<organism evidence="4 5">
    <name type="scientific">Durusdinium trenchii</name>
    <dbReference type="NCBI Taxonomy" id="1381693"/>
    <lineage>
        <taxon>Eukaryota</taxon>
        <taxon>Sar</taxon>
        <taxon>Alveolata</taxon>
        <taxon>Dinophyceae</taxon>
        <taxon>Suessiales</taxon>
        <taxon>Symbiodiniaceae</taxon>
        <taxon>Durusdinium</taxon>
    </lineage>
</organism>
<protein>
    <submittedName>
        <fullName evidence="4">Methyl-accepting chemotaxis protein Amb2333</fullName>
    </submittedName>
</protein>
<feature type="non-terminal residue" evidence="4">
    <location>
        <position position="510"/>
    </location>
</feature>
<dbReference type="SUPFAM" id="SSF158472">
    <property type="entry name" value="HAMP domain-like"/>
    <property type="match status" value="2"/>
</dbReference>
<evidence type="ECO:0000256" key="1">
    <source>
        <dbReference type="SAM" id="MobiDB-lite"/>
    </source>
</evidence>
<keyword evidence="2" id="KW-0812">Transmembrane</keyword>
<feature type="domain" description="HAMP" evidence="3">
    <location>
        <begin position="350"/>
        <end position="403"/>
    </location>
</feature>
<sequence length="510" mass="53982">AFDAERETGLASALEAVREGRNLDYAGWSSGLGEDVQRMIIPVRIGETGQTWSVLVTVPMSSLLVASNTIVAWIVGVGLVLLVMVSAALYIVGQRVIRRPVEHTRGHIQSLIDGNYSVEIDTARRADEIGRIGKALEVFRDQAARAEELSAEQEKEQRRRLARAEAVARLTADFDASVAQLLQSVSDSVVNLNTAAGELTGAAEDTSHQSTAVAAASEEASSNVGTVAAAAEELSASVSEISRQVRSSADIAESAAFDAERETGLASALEAVREGRNLDYAGWSSGLGEDVQRMIIPVRIGETGQTWSVLVTVPMSSLLVASNTIVAWIVGVGLVLLVMVSAALYIVGQRVIRRPVEHTRGHIQSLIDGNYSVEIDTARRADEIGRIGKALEVFRDQAARAEELSAEQEKEQRRRLARAEAVARLTADFDASVAQLLQSVSDSVVNLNTAAGELTGAAEDTSHQSTAVAAASEEASSNVGTVAAAAEELSASVSEISRQVRSSADIAESA</sequence>
<dbReference type="Pfam" id="PF00672">
    <property type="entry name" value="HAMP"/>
    <property type="match status" value="2"/>
</dbReference>
<dbReference type="SUPFAM" id="SSF58104">
    <property type="entry name" value="Methyl-accepting chemotaxis protein (MCP) signaling domain"/>
    <property type="match status" value="2"/>
</dbReference>
<comment type="caution">
    <text evidence="4">The sequence shown here is derived from an EMBL/GenBank/DDBJ whole genome shotgun (WGS) entry which is preliminary data.</text>
</comment>
<feature type="transmembrane region" description="Helical" evidence="2">
    <location>
        <begin position="70"/>
        <end position="92"/>
    </location>
</feature>
<evidence type="ECO:0000313" key="4">
    <source>
        <dbReference type="EMBL" id="CAK9057750.1"/>
    </source>
</evidence>
<dbReference type="Gene3D" id="6.10.340.10">
    <property type="match status" value="2"/>
</dbReference>
<keyword evidence="2" id="KW-0472">Membrane</keyword>
<gene>
    <name evidence="4" type="ORF">SCF082_LOCUS30929</name>
</gene>
<dbReference type="Proteomes" id="UP001642464">
    <property type="component" value="Unassembled WGS sequence"/>
</dbReference>
<feature type="domain" description="HAMP" evidence="3">
    <location>
        <begin position="95"/>
        <end position="148"/>
    </location>
</feature>
<evidence type="ECO:0000256" key="2">
    <source>
        <dbReference type="SAM" id="Phobius"/>
    </source>
</evidence>
<feature type="compositionally biased region" description="Low complexity" evidence="1">
    <location>
        <begin position="465"/>
        <end position="480"/>
    </location>
</feature>
<feature type="region of interest" description="Disordered" evidence="1">
    <location>
        <begin position="456"/>
        <end position="480"/>
    </location>
</feature>
<evidence type="ECO:0000313" key="5">
    <source>
        <dbReference type="Proteomes" id="UP001642464"/>
    </source>
</evidence>
<dbReference type="PROSITE" id="PS50885">
    <property type="entry name" value="HAMP"/>
    <property type="match status" value="2"/>
</dbReference>
<reference evidence="4 5" key="1">
    <citation type="submission" date="2024-02" db="EMBL/GenBank/DDBJ databases">
        <authorList>
            <person name="Chen Y."/>
            <person name="Shah S."/>
            <person name="Dougan E. K."/>
            <person name="Thang M."/>
            <person name="Chan C."/>
        </authorList>
    </citation>
    <scope>NUCLEOTIDE SEQUENCE [LARGE SCALE GENOMIC DNA]</scope>
</reference>
<keyword evidence="2" id="KW-1133">Transmembrane helix</keyword>
<dbReference type="PANTHER" id="PTHR32089">
    <property type="entry name" value="METHYL-ACCEPTING CHEMOTAXIS PROTEIN MCPB"/>
    <property type="match status" value="1"/>
</dbReference>
<dbReference type="InterPro" id="IPR003660">
    <property type="entry name" value="HAMP_dom"/>
</dbReference>